<dbReference type="Pfam" id="PF06353">
    <property type="entry name" value="DUF1062"/>
    <property type="match status" value="1"/>
</dbReference>
<reference evidence="2" key="1">
    <citation type="journal article" date="2019" name="Int. J. Syst. Evol. Microbiol.">
        <title>The Global Catalogue of Microorganisms (GCM) 10K type strain sequencing project: providing services to taxonomists for standard genome sequencing and annotation.</title>
        <authorList>
            <consortium name="The Broad Institute Genomics Platform"/>
            <consortium name="The Broad Institute Genome Sequencing Center for Infectious Disease"/>
            <person name="Wu L."/>
            <person name="Ma J."/>
        </authorList>
    </citation>
    <scope>NUCLEOTIDE SEQUENCE [LARGE SCALE GENOMIC DNA]</scope>
    <source>
        <strain evidence="2">JCM 18304</strain>
    </source>
</reference>
<proteinExistence type="predicted"/>
<comment type="caution">
    <text evidence="1">The sequence shown here is derived from an EMBL/GenBank/DDBJ whole genome shotgun (WGS) entry which is preliminary data.</text>
</comment>
<dbReference type="Proteomes" id="UP001501570">
    <property type="component" value="Unassembled WGS sequence"/>
</dbReference>
<dbReference type="EMBL" id="BAABJQ010000017">
    <property type="protein sequence ID" value="GAA5192309.1"/>
    <property type="molecule type" value="Genomic_DNA"/>
</dbReference>
<dbReference type="RefSeq" id="WP_345633809.1">
    <property type="nucleotide sequence ID" value="NZ_BAABJQ010000017.1"/>
</dbReference>
<gene>
    <name evidence="1" type="ORF">GCM10023322_51640</name>
</gene>
<evidence type="ECO:0000313" key="1">
    <source>
        <dbReference type="EMBL" id="GAA5192309.1"/>
    </source>
</evidence>
<organism evidence="1 2">
    <name type="scientific">Rugosimonospora acidiphila</name>
    <dbReference type="NCBI Taxonomy" id="556531"/>
    <lineage>
        <taxon>Bacteria</taxon>
        <taxon>Bacillati</taxon>
        <taxon>Actinomycetota</taxon>
        <taxon>Actinomycetes</taxon>
        <taxon>Micromonosporales</taxon>
        <taxon>Micromonosporaceae</taxon>
        <taxon>Rugosimonospora</taxon>
    </lineage>
</organism>
<evidence type="ECO:0000313" key="2">
    <source>
        <dbReference type="Proteomes" id="UP001501570"/>
    </source>
</evidence>
<protein>
    <submittedName>
        <fullName evidence="1">DUF1062 domain-containing protein</fullName>
    </submittedName>
</protein>
<sequence length="192" mass="21703">MHENTFLVRATTQWLVRATDFPIIRRRCRTCPSTQYRTHGKFRVNANHKLLDVWLLALCVGCGETVKLTVLERVHVRSIPPTMLDGFHDNAAPLAAKLLADPALAHRNDIALDWTDAWTLELSPVELPKADILEVSVHFGQRIPIGAAALIAMGVKLSRAEVRRRIADGRIVSEHSLTGRRAQDFSFVFRWH</sequence>
<keyword evidence="2" id="KW-1185">Reference proteome</keyword>
<dbReference type="InterPro" id="IPR009412">
    <property type="entry name" value="DUF1062"/>
</dbReference>
<name>A0ABP9S7B8_9ACTN</name>
<accession>A0ABP9S7B8</accession>